<dbReference type="PROSITE" id="PS00719">
    <property type="entry name" value="GLYCOSYL_HYDROL_F2_1"/>
    <property type="match status" value="1"/>
</dbReference>
<protein>
    <recommendedName>
        <fullName evidence="4">Beta-galactosidase</fullName>
        <ecNumber evidence="3">3.2.1.23</ecNumber>
    </recommendedName>
    <alternativeName>
        <fullName evidence="7">Lactase</fullName>
    </alternativeName>
</protein>
<dbReference type="Pfam" id="PF02837">
    <property type="entry name" value="Glyco_hydro_2_N"/>
    <property type="match status" value="1"/>
</dbReference>
<keyword evidence="6" id="KW-0326">Glycosidase</keyword>
<name>A0ABV5LT64_9ACTN</name>
<dbReference type="InterPro" id="IPR008979">
    <property type="entry name" value="Galactose-bd-like_sf"/>
</dbReference>
<accession>A0ABV5LT64</accession>
<evidence type="ECO:0000256" key="2">
    <source>
        <dbReference type="ARBA" id="ARBA00007401"/>
    </source>
</evidence>
<dbReference type="PRINTS" id="PR00132">
    <property type="entry name" value="GLHYDRLASE2"/>
</dbReference>
<dbReference type="InterPro" id="IPR032312">
    <property type="entry name" value="LacZ_4"/>
</dbReference>
<dbReference type="RefSeq" id="WP_380139333.1">
    <property type="nucleotide sequence ID" value="NZ_JBHLUI010000010.1"/>
</dbReference>
<comment type="similarity">
    <text evidence="2">Belongs to the glycosyl hydrolase 2 family.</text>
</comment>
<comment type="catalytic activity">
    <reaction evidence="1">
        <text>Hydrolysis of terminal non-reducing beta-D-galactose residues in beta-D-galactosides.</text>
        <dbReference type="EC" id="3.2.1.23"/>
    </reaction>
</comment>
<dbReference type="InterPro" id="IPR006103">
    <property type="entry name" value="Glyco_hydro_2_cat"/>
</dbReference>
<evidence type="ECO:0000313" key="10">
    <source>
        <dbReference type="Proteomes" id="UP001589748"/>
    </source>
</evidence>
<evidence type="ECO:0000256" key="6">
    <source>
        <dbReference type="ARBA" id="ARBA00023295"/>
    </source>
</evidence>
<proteinExistence type="inferred from homology"/>
<dbReference type="Pfam" id="PF02929">
    <property type="entry name" value="Bgal_small_N"/>
    <property type="match status" value="1"/>
</dbReference>
<evidence type="ECO:0000256" key="7">
    <source>
        <dbReference type="ARBA" id="ARBA00032230"/>
    </source>
</evidence>
<dbReference type="Gene3D" id="2.60.40.10">
    <property type="entry name" value="Immunoglobulins"/>
    <property type="match status" value="2"/>
</dbReference>
<dbReference type="PANTHER" id="PTHR46323">
    <property type="entry name" value="BETA-GALACTOSIDASE"/>
    <property type="match status" value="1"/>
</dbReference>
<dbReference type="InterPro" id="IPR017853">
    <property type="entry name" value="GH"/>
</dbReference>
<dbReference type="InterPro" id="IPR023230">
    <property type="entry name" value="Glyco_hydro_2_CS"/>
</dbReference>
<dbReference type="SUPFAM" id="SSF74650">
    <property type="entry name" value="Galactose mutarotase-like"/>
    <property type="match status" value="1"/>
</dbReference>
<dbReference type="InterPro" id="IPR011013">
    <property type="entry name" value="Gal_mutarotase_sf_dom"/>
</dbReference>
<dbReference type="Gene3D" id="3.20.20.80">
    <property type="entry name" value="Glycosidases"/>
    <property type="match status" value="1"/>
</dbReference>
<dbReference type="Gene3D" id="2.60.120.260">
    <property type="entry name" value="Galactose-binding domain-like"/>
    <property type="match status" value="1"/>
</dbReference>
<dbReference type="InterPro" id="IPR006101">
    <property type="entry name" value="Glyco_hydro_2"/>
</dbReference>
<dbReference type="Pfam" id="PF16353">
    <property type="entry name" value="LacZ_4"/>
    <property type="match status" value="1"/>
</dbReference>
<dbReference type="Pfam" id="PF02836">
    <property type="entry name" value="Glyco_hydro_2_C"/>
    <property type="match status" value="1"/>
</dbReference>
<dbReference type="PANTHER" id="PTHR46323:SF2">
    <property type="entry name" value="BETA-GALACTOSIDASE"/>
    <property type="match status" value="1"/>
</dbReference>
<evidence type="ECO:0000256" key="4">
    <source>
        <dbReference type="ARBA" id="ARBA00013303"/>
    </source>
</evidence>
<evidence type="ECO:0000256" key="1">
    <source>
        <dbReference type="ARBA" id="ARBA00001412"/>
    </source>
</evidence>
<dbReference type="Gene3D" id="2.70.98.10">
    <property type="match status" value="1"/>
</dbReference>
<evidence type="ECO:0000313" key="9">
    <source>
        <dbReference type="EMBL" id="MFB9377259.1"/>
    </source>
</evidence>
<gene>
    <name evidence="9" type="ORF">ACFFVI_09775</name>
</gene>
<dbReference type="InterPro" id="IPR014718">
    <property type="entry name" value="GH-type_carb-bd"/>
</dbReference>
<comment type="caution">
    <text evidence="9">The sequence shown here is derived from an EMBL/GenBank/DDBJ whole genome shotgun (WGS) entry which is preliminary data.</text>
</comment>
<dbReference type="PROSITE" id="PS00608">
    <property type="entry name" value="GLYCOSYL_HYDROL_F2_2"/>
    <property type="match status" value="1"/>
</dbReference>
<reference evidence="9 10" key="1">
    <citation type="submission" date="2024-09" db="EMBL/GenBank/DDBJ databases">
        <authorList>
            <person name="Sun Q."/>
            <person name="Mori K."/>
        </authorList>
    </citation>
    <scope>NUCLEOTIDE SEQUENCE [LARGE SCALE GENOMIC DNA]</scope>
    <source>
        <strain evidence="9 10">TISTR 1856</strain>
    </source>
</reference>
<dbReference type="Proteomes" id="UP001589748">
    <property type="component" value="Unassembled WGS sequence"/>
</dbReference>
<dbReference type="SMART" id="SM01038">
    <property type="entry name" value="Bgal_small_N"/>
    <property type="match status" value="1"/>
</dbReference>
<evidence type="ECO:0000256" key="3">
    <source>
        <dbReference type="ARBA" id="ARBA00012756"/>
    </source>
</evidence>
<dbReference type="SUPFAM" id="SSF51445">
    <property type="entry name" value="(Trans)glycosidases"/>
    <property type="match status" value="1"/>
</dbReference>
<dbReference type="SUPFAM" id="SSF49303">
    <property type="entry name" value="beta-Galactosidase/glucuronidase domain"/>
    <property type="match status" value="2"/>
</dbReference>
<organism evidence="9 10">
    <name type="scientific">Kineococcus gynurae</name>
    <dbReference type="NCBI Taxonomy" id="452979"/>
    <lineage>
        <taxon>Bacteria</taxon>
        <taxon>Bacillati</taxon>
        <taxon>Actinomycetota</taxon>
        <taxon>Actinomycetes</taxon>
        <taxon>Kineosporiales</taxon>
        <taxon>Kineosporiaceae</taxon>
        <taxon>Kineococcus</taxon>
    </lineage>
</organism>
<dbReference type="InterPro" id="IPR036156">
    <property type="entry name" value="Beta-gal/glucu_dom_sf"/>
</dbReference>
<sequence length="986" mass="108667">MTETPSTARPVDRWFEEFFPVRQALPARAWVSRASTDAPELDLDGPWRFQLHGRADAPEALADPDLDDGSWAEIAVPGHWQLQGHGSPAYTNVVYPFPVDPPFVPEENPTGDHRRRFVLPEGFLTADARAVLRFEGVDSAFRVWVDGTEVGRSVGSRLPVEFDVTDALRDNASGEHVVAVRVHQWSSASYLEDQDMWWMSGIFRSVRLLARPVGGVEDVFVHAGWVGGTGSLQVDVESTAPARVRVPELGVDVAAGERVEVAAEPWSAETPRLYDAVVATDAEEVRLRIGFRTVDITDGVFRVNGRPVKLRGVNRHEVNPDRGRSVTEADMLTDVLLMKRHNVNAVRTSHYPPHPRFLDLCDEYGLWVVDECDLETHGFFEVGWRNNPSDDPRWRAAYLDRMRRTVERDKNHPSIVLWSLGNESDTGQNLAAMTEWIRGRDDSRKIHYEHDWNCPYVDVYSRMYADHAETAQIATRTEEPLADAELDAARRAMPFVQCEYAHAMGNGPGGLVEYQDLFESSDRMMGGFVWEWIDHGLRQRDELGRQRFAYGGDFGEVLHDGAFVADGLVLPDRTPSPGLLDYAAVVAQVRFTVEETPAGDRLRLTNHYDQIGLDHVRFRWSVTDDGLSVAAGLLPTPDLPARASVLLDVPDEVAALAPSPAERWLTVTAELAEDAAWAPAGHRLSTGQLLLTPAVPRETQATPIAPVRRGADVLLGPARFDARTGELRAIGDLPVGAVRADLWRAPTDNDEGMHGDPVAKLWRENGLHRLRHRTAAVALLDDAVVVSGRTAAAGTDTGFITSARWSASRGADGVEELRLDLDVVPDGPALPAPLPRLGVRLELPRSLRSLRWFGRGPGEAYADTGAATVVGRFERTIEELQTPYVRPQENGRRADVRWAELTGSGAGLRIEGEPTIAVTVRRWSTEELDAAAHDVELTDSGTVHLHLDVAQHGIGTGSCGPGALPQHRLEAAPATVSVRFRALPQG</sequence>
<dbReference type="EC" id="3.2.1.23" evidence="3"/>
<dbReference type="InterPro" id="IPR050347">
    <property type="entry name" value="Bact_Beta-galactosidase"/>
</dbReference>
<feature type="domain" description="Beta galactosidase small chain/" evidence="8">
    <location>
        <begin position="714"/>
        <end position="981"/>
    </location>
</feature>
<keyword evidence="5 9" id="KW-0378">Hydrolase</keyword>
<evidence type="ECO:0000256" key="5">
    <source>
        <dbReference type="ARBA" id="ARBA00022801"/>
    </source>
</evidence>
<dbReference type="InterPro" id="IPR006104">
    <property type="entry name" value="Glyco_hydro_2_N"/>
</dbReference>
<dbReference type="GO" id="GO:0016787">
    <property type="term" value="F:hydrolase activity"/>
    <property type="evidence" value="ECO:0007669"/>
    <property type="project" value="UniProtKB-KW"/>
</dbReference>
<keyword evidence="10" id="KW-1185">Reference proteome</keyword>
<dbReference type="SUPFAM" id="SSF49785">
    <property type="entry name" value="Galactose-binding domain-like"/>
    <property type="match status" value="1"/>
</dbReference>
<dbReference type="InterPro" id="IPR023232">
    <property type="entry name" value="Glyco_hydro_2_AS"/>
</dbReference>
<dbReference type="InterPro" id="IPR013783">
    <property type="entry name" value="Ig-like_fold"/>
</dbReference>
<evidence type="ECO:0000259" key="8">
    <source>
        <dbReference type="SMART" id="SM01038"/>
    </source>
</evidence>
<dbReference type="InterPro" id="IPR004199">
    <property type="entry name" value="B-gal_small/dom_5"/>
</dbReference>
<dbReference type="EMBL" id="JBHMDM010000005">
    <property type="protein sequence ID" value="MFB9377259.1"/>
    <property type="molecule type" value="Genomic_DNA"/>
</dbReference>